<dbReference type="SUPFAM" id="SSF52540">
    <property type="entry name" value="P-loop containing nucleoside triphosphate hydrolases"/>
    <property type="match status" value="1"/>
</dbReference>
<organism evidence="11 12">
    <name type="scientific">Phascolomyces articulosus</name>
    <dbReference type="NCBI Taxonomy" id="60185"/>
    <lineage>
        <taxon>Eukaryota</taxon>
        <taxon>Fungi</taxon>
        <taxon>Fungi incertae sedis</taxon>
        <taxon>Mucoromycota</taxon>
        <taxon>Mucoromycotina</taxon>
        <taxon>Mucoromycetes</taxon>
        <taxon>Mucorales</taxon>
        <taxon>Lichtheimiaceae</taxon>
        <taxon>Phascolomyces</taxon>
    </lineage>
</organism>
<dbReference type="InterPro" id="IPR017871">
    <property type="entry name" value="ABC_transporter-like_CS"/>
</dbReference>
<dbReference type="InterPro" id="IPR003593">
    <property type="entry name" value="AAA+_ATPase"/>
</dbReference>
<dbReference type="PANTHER" id="PTHR24221:SF503">
    <property type="entry name" value="MITOCHONDRIAL POTASSIUM CHANNEL ATP-BINDING SUBUNIT"/>
    <property type="match status" value="1"/>
</dbReference>
<keyword evidence="7 8" id="KW-0472">Membrane</keyword>
<evidence type="ECO:0000256" key="5">
    <source>
        <dbReference type="ARBA" id="ARBA00022840"/>
    </source>
</evidence>
<evidence type="ECO:0000313" key="12">
    <source>
        <dbReference type="Proteomes" id="UP001209540"/>
    </source>
</evidence>
<dbReference type="Pfam" id="PF00664">
    <property type="entry name" value="ABC_membrane"/>
    <property type="match status" value="1"/>
</dbReference>
<dbReference type="PROSITE" id="PS00211">
    <property type="entry name" value="ABC_TRANSPORTER_1"/>
    <property type="match status" value="1"/>
</dbReference>
<evidence type="ECO:0000256" key="8">
    <source>
        <dbReference type="SAM" id="Phobius"/>
    </source>
</evidence>
<evidence type="ECO:0000259" key="9">
    <source>
        <dbReference type="PROSITE" id="PS50893"/>
    </source>
</evidence>
<feature type="transmembrane region" description="Helical" evidence="8">
    <location>
        <begin position="215"/>
        <end position="239"/>
    </location>
</feature>
<evidence type="ECO:0000256" key="6">
    <source>
        <dbReference type="ARBA" id="ARBA00022989"/>
    </source>
</evidence>
<dbReference type="GO" id="GO:0005524">
    <property type="term" value="F:ATP binding"/>
    <property type="evidence" value="ECO:0007669"/>
    <property type="project" value="UniProtKB-KW"/>
</dbReference>
<dbReference type="PANTHER" id="PTHR24221">
    <property type="entry name" value="ATP-BINDING CASSETTE SUB-FAMILY B"/>
    <property type="match status" value="1"/>
</dbReference>
<feature type="transmembrane region" description="Helical" evidence="8">
    <location>
        <begin position="135"/>
        <end position="154"/>
    </location>
</feature>
<dbReference type="AlphaFoldDB" id="A0AAD5KHZ7"/>
<dbReference type="PROSITE" id="PS50929">
    <property type="entry name" value="ABC_TM1F"/>
    <property type="match status" value="1"/>
</dbReference>
<dbReference type="PROSITE" id="PS50893">
    <property type="entry name" value="ABC_TRANSPORTER_2"/>
    <property type="match status" value="1"/>
</dbReference>
<reference evidence="11" key="1">
    <citation type="journal article" date="2022" name="IScience">
        <title>Evolution of zygomycete secretomes and the origins of terrestrial fungal ecologies.</title>
        <authorList>
            <person name="Chang Y."/>
            <person name="Wang Y."/>
            <person name="Mondo S."/>
            <person name="Ahrendt S."/>
            <person name="Andreopoulos W."/>
            <person name="Barry K."/>
            <person name="Beard J."/>
            <person name="Benny G.L."/>
            <person name="Blankenship S."/>
            <person name="Bonito G."/>
            <person name="Cuomo C."/>
            <person name="Desiro A."/>
            <person name="Gervers K.A."/>
            <person name="Hundley H."/>
            <person name="Kuo A."/>
            <person name="LaButti K."/>
            <person name="Lang B.F."/>
            <person name="Lipzen A."/>
            <person name="O'Donnell K."/>
            <person name="Pangilinan J."/>
            <person name="Reynolds N."/>
            <person name="Sandor L."/>
            <person name="Smith M.E."/>
            <person name="Tsang A."/>
            <person name="Grigoriev I.V."/>
            <person name="Stajich J.E."/>
            <person name="Spatafora J.W."/>
        </authorList>
    </citation>
    <scope>NUCLEOTIDE SEQUENCE</scope>
    <source>
        <strain evidence="11">RSA 2281</strain>
    </source>
</reference>
<evidence type="ECO:0000259" key="10">
    <source>
        <dbReference type="PROSITE" id="PS50929"/>
    </source>
</evidence>
<keyword evidence="6 8" id="KW-1133">Transmembrane helix</keyword>
<name>A0AAD5KHZ7_9FUNG</name>
<comment type="caution">
    <text evidence="11">The sequence shown here is derived from an EMBL/GenBank/DDBJ whole genome shotgun (WGS) entry which is preliminary data.</text>
</comment>
<keyword evidence="12" id="KW-1185">Reference proteome</keyword>
<comment type="subcellular location">
    <subcellularLocation>
        <location evidence="1">Membrane</location>
        <topology evidence="1">Multi-pass membrane protein</topology>
    </subcellularLocation>
</comment>
<dbReference type="SMART" id="SM00382">
    <property type="entry name" value="AAA"/>
    <property type="match status" value="1"/>
</dbReference>
<evidence type="ECO:0000256" key="2">
    <source>
        <dbReference type="ARBA" id="ARBA00007577"/>
    </source>
</evidence>
<dbReference type="SUPFAM" id="SSF90123">
    <property type="entry name" value="ABC transporter transmembrane region"/>
    <property type="match status" value="1"/>
</dbReference>
<dbReference type="CDD" id="cd03249">
    <property type="entry name" value="ABC_MTABC3_MDL1_MDL2"/>
    <property type="match status" value="1"/>
</dbReference>
<evidence type="ECO:0000256" key="4">
    <source>
        <dbReference type="ARBA" id="ARBA00022741"/>
    </source>
</evidence>
<dbReference type="InterPro" id="IPR011527">
    <property type="entry name" value="ABC1_TM_dom"/>
</dbReference>
<comment type="similarity">
    <text evidence="2">Belongs to the ABC transporter superfamily. ABCB family. Multidrug resistance exporter (TC 3.A.1.201) subfamily.</text>
</comment>
<dbReference type="InterPro" id="IPR039421">
    <property type="entry name" value="Type_1_exporter"/>
</dbReference>
<feature type="domain" description="ABC transmembrane type-1" evidence="10">
    <location>
        <begin position="65"/>
        <end position="247"/>
    </location>
</feature>
<dbReference type="Gene3D" id="1.20.1560.10">
    <property type="entry name" value="ABC transporter type 1, transmembrane domain"/>
    <property type="match status" value="2"/>
</dbReference>
<evidence type="ECO:0000256" key="1">
    <source>
        <dbReference type="ARBA" id="ARBA00004141"/>
    </source>
</evidence>
<dbReference type="InterPro" id="IPR027417">
    <property type="entry name" value="P-loop_NTPase"/>
</dbReference>
<gene>
    <name evidence="11" type="ORF">BDA99DRAFT_556868</name>
</gene>
<reference evidence="11" key="2">
    <citation type="submission" date="2023-02" db="EMBL/GenBank/DDBJ databases">
        <authorList>
            <consortium name="DOE Joint Genome Institute"/>
            <person name="Mondo S.J."/>
            <person name="Chang Y."/>
            <person name="Wang Y."/>
            <person name="Ahrendt S."/>
            <person name="Andreopoulos W."/>
            <person name="Barry K."/>
            <person name="Beard J."/>
            <person name="Benny G.L."/>
            <person name="Blankenship S."/>
            <person name="Bonito G."/>
            <person name="Cuomo C."/>
            <person name="Desiro A."/>
            <person name="Gervers K.A."/>
            <person name="Hundley H."/>
            <person name="Kuo A."/>
            <person name="LaButti K."/>
            <person name="Lang B.F."/>
            <person name="Lipzen A."/>
            <person name="O'Donnell K."/>
            <person name="Pangilinan J."/>
            <person name="Reynolds N."/>
            <person name="Sandor L."/>
            <person name="Smith M.W."/>
            <person name="Tsang A."/>
            <person name="Grigoriev I.V."/>
            <person name="Stajich J.E."/>
            <person name="Spatafora J.W."/>
        </authorList>
    </citation>
    <scope>NUCLEOTIDE SEQUENCE</scope>
    <source>
        <strain evidence="11">RSA 2281</strain>
    </source>
</reference>
<dbReference type="InterPro" id="IPR003439">
    <property type="entry name" value="ABC_transporter-like_ATP-bd"/>
</dbReference>
<sequence>MAKLPRIVSSLEGTGLERRREIEQERRWKATKTPFYKVLMEMKPEWYLISLGVLGNPLKQRVNDTRRLRSRMFKAFMKQDVAFYDKEENNIGALTSMLALDAKNVNEIISKIVGDITGVISTCISGFVITFVYSWILSLIIIGCVPFLAIGAAYQSKIDMSFEDETKKASIQTGELASEAIKTIRTVASLTKQDYFEKKYDKTGLRPHKLAQRKAYLGSIGFALNQGMTMYVYAAAFYASVRLMISGIAKAKYAAFSAFELLERQPSIDPSLESIEPTSVQGEVSCEKVAFRYPARPDVHIFNGDFDFMGLAGKTIALVGASGCGKSTIIALLERWYDSLEGSVRLDEQNVQSYSLSNLRSHMSLVGQEPILFDLSIAENIRFGVPNNAKITEDDIIKVCTAANIHRFISSLPKGYDTRVGDKGSQLSGGQKQRIAIARALLRNPRVLLLDEATSALDSESEKFVQAAIDNVIQSGGRTTITIAHRLSTIQNADLICVIDQGRVVEQGTHWELLKLDGLYNTLVREQSLNIN</sequence>
<evidence type="ECO:0000313" key="11">
    <source>
        <dbReference type="EMBL" id="KAI9271641.1"/>
    </source>
</evidence>
<keyword evidence="5" id="KW-0067">ATP-binding</keyword>
<evidence type="ECO:0000256" key="3">
    <source>
        <dbReference type="ARBA" id="ARBA00022692"/>
    </source>
</evidence>
<dbReference type="EMBL" id="JAIXMP010000006">
    <property type="protein sequence ID" value="KAI9271641.1"/>
    <property type="molecule type" value="Genomic_DNA"/>
</dbReference>
<keyword evidence="11" id="KW-0378">Hydrolase</keyword>
<dbReference type="Gene3D" id="3.40.50.300">
    <property type="entry name" value="P-loop containing nucleotide triphosphate hydrolases"/>
    <property type="match status" value="1"/>
</dbReference>
<keyword evidence="4" id="KW-0547">Nucleotide-binding</keyword>
<accession>A0AAD5KHZ7</accession>
<feature type="domain" description="ABC transporter" evidence="9">
    <location>
        <begin position="284"/>
        <end position="526"/>
    </location>
</feature>
<dbReference type="GO" id="GO:0140359">
    <property type="term" value="F:ABC-type transporter activity"/>
    <property type="evidence" value="ECO:0007669"/>
    <property type="project" value="InterPro"/>
</dbReference>
<dbReference type="Proteomes" id="UP001209540">
    <property type="component" value="Unassembled WGS sequence"/>
</dbReference>
<proteinExistence type="inferred from homology"/>
<dbReference type="GO" id="GO:0016887">
    <property type="term" value="F:ATP hydrolysis activity"/>
    <property type="evidence" value="ECO:0007669"/>
    <property type="project" value="InterPro"/>
</dbReference>
<dbReference type="CDD" id="cd18578">
    <property type="entry name" value="ABC_6TM_Pgp_ABCB1_D2_like"/>
    <property type="match status" value="1"/>
</dbReference>
<keyword evidence="3 8" id="KW-0812">Transmembrane</keyword>
<protein>
    <submittedName>
        <fullName evidence="11">P-loop containing nucleoside triphosphate hydrolase protein</fullName>
    </submittedName>
</protein>
<dbReference type="GO" id="GO:0016020">
    <property type="term" value="C:membrane"/>
    <property type="evidence" value="ECO:0007669"/>
    <property type="project" value="UniProtKB-SubCell"/>
</dbReference>
<dbReference type="InterPro" id="IPR036640">
    <property type="entry name" value="ABC1_TM_sf"/>
</dbReference>
<evidence type="ECO:0000256" key="7">
    <source>
        <dbReference type="ARBA" id="ARBA00023136"/>
    </source>
</evidence>
<dbReference type="Pfam" id="PF00005">
    <property type="entry name" value="ABC_tran"/>
    <property type="match status" value="1"/>
</dbReference>
<dbReference type="FunFam" id="3.40.50.300:FF:000251">
    <property type="entry name" value="ABC transporter B family member 19"/>
    <property type="match status" value="1"/>
</dbReference>